<name>A0A2H0C2F4_9BACT</name>
<dbReference type="Proteomes" id="UP000230802">
    <property type="component" value="Unassembled WGS sequence"/>
</dbReference>
<sequence>MALDEAIENNIDIRRIYAWWLNNKPMHDEIGKVSECMKKEVEIEKKIRAGERISIEEYLTVVTPANAVQLLATSFATAIGDNEYLDTDDYRKKVHYVNFKIRLMADLMKYPKDKKDNKPNVLTVALEDFGEMNAIDLIKKIEERFSIENPFENDKNPNKTTDFLLNFYELSMKFLEEMTPLWHSLYHFKTTDNVTPLSTTV</sequence>
<dbReference type="AlphaFoldDB" id="A0A2H0C2F4"/>
<evidence type="ECO:0000313" key="2">
    <source>
        <dbReference type="Proteomes" id="UP000230802"/>
    </source>
</evidence>
<dbReference type="EMBL" id="PCTD01000198">
    <property type="protein sequence ID" value="PIP64074.1"/>
    <property type="molecule type" value="Genomic_DNA"/>
</dbReference>
<comment type="caution">
    <text evidence="1">The sequence shown here is derived from an EMBL/GenBank/DDBJ whole genome shotgun (WGS) entry which is preliminary data.</text>
</comment>
<evidence type="ECO:0000313" key="1">
    <source>
        <dbReference type="EMBL" id="PIP64074.1"/>
    </source>
</evidence>
<organism evidence="1 2">
    <name type="scientific">Candidatus Roizmanbacteria bacterium CG22_combo_CG10-13_8_21_14_all_33_16</name>
    <dbReference type="NCBI Taxonomy" id="1974859"/>
    <lineage>
        <taxon>Bacteria</taxon>
        <taxon>Candidatus Roizmaniibacteriota</taxon>
    </lineage>
</organism>
<reference evidence="1 2" key="1">
    <citation type="submission" date="2017-09" db="EMBL/GenBank/DDBJ databases">
        <title>Depth-based differentiation of microbial function through sediment-hosted aquifers and enrichment of novel symbionts in the deep terrestrial subsurface.</title>
        <authorList>
            <person name="Probst A.J."/>
            <person name="Ladd B."/>
            <person name="Jarett J.K."/>
            <person name="Geller-Mcgrath D.E."/>
            <person name="Sieber C.M."/>
            <person name="Emerson J.B."/>
            <person name="Anantharaman K."/>
            <person name="Thomas B.C."/>
            <person name="Malmstrom R."/>
            <person name="Stieglmeier M."/>
            <person name="Klingl A."/>
            <person name="Woyke T."/>
            <person name="Ryan C.M."/>
            <person name="Banfield J.F."/>
        </authorList>
    </citation>
    <scope>NUCLEOTIDE SEQUENCE [LARGE SCALE GENOMIC DNA]</scope>
    <source>
        <strain evidence="1">CG22_combo_CG10-13_8_21_14_all_33_16</strain>
    </source>
</reference>
<accession>A0A2H0C2F4</accession>
<proteinExistence type="predicted"/>
<protein>
    <submittedName>
        <fullName evidence="1">Uncharacterized protein</fullName>
    </submittedName>
</protein>
<gene>
    <name evidence="1" type="ORF">COW96_04575</name>
</gene>